<dbReference type="Pfam" id="PF00440">
    <property type="entry name" value="TetR_N"/>
    <property type="match status" value="1"/>
</dbReference>
<feature type="domain" description="HTH tetR-type" evidence="2">
    <location>
        <begin position="10"/>
        <end position="70"/>
    </location>
</feature>
<dbReference type="GO" id="GO:0003700">
    <property type="term" value="F:DNA-binding transcription factor activity"/>
    <property type="evidence" value="ECO:0007669"/>
    <property type="project" value="TreeGrafter"/>
</dbReference>
<dbReference type="SUPFAM" id="SSF46689">
    <property type="entry name" value="Homeodomain-like"/>
    <property type="match status" value="1"/>
</dbReference>
<evidence type="ECO:0000313" key="3">
    <source>
        <dbReference type="EMBL" id="SUS06820.1"/>
    </source>
</evidence>
<organism evidence="3">
    <name type="scientific">metagenome</name>
    <dbReference type="NCBI Taxonomy" id="256318"/>
    <lineage>
        <taxon>unclassified sequences</taxon>
        <taxon>metagenomes</taxon>
    </lineage>
</organism>
<dbReference type="EMBL" id="UIDG01000259">
    <property type="protein sequence ID" value="SUS06820.1"/>
    <property type="molecule type" value="Genomic_DNA"/>
</dbReference>
<dbReference type="PANTHER" id="PTHR30055:SF239">
    <property type="entry name" value="TRANSCRIPTIONAL REGULATORY PROTEIN"/>
    <property type="match status" value="1"/>
</dbReference>
<dbReference type="PROSITE" id="PS50977">
    <property type="entry name" value="HTH_TETR_2"/>
    <property type="match status" value="1"/>
</dbReference>
<keyword evidence="1" id="KW-0238">DNA-binding</keyword>
<dbReference type="Gene3D" id="1.10.357.10">
    <property type="entry name" value="Tetracycline Repressor, domain 2"/>
    <property type="match status" value="1"/>
</dbReference>
<dbReference type="InterPro" id="IPR009057">
    <property type="entry name" value="Homeodomain-like_sf"/>
</dbReference>
<dbReference type="PANTHER" id="PTHR30055">
    <property type="entry name" value="HTH-TYPE TRANSCRIPTIONAL REGULATOR RUTR"/>
    <property type="match status" value="1"/>
</dbReference>
<gene>
    <name evidence="3" type="ORF">DF3PB_3310005</name>
</gene>
<reference evidence="3" key="1">
    <citation type="submission" date="2018-07" db="EMBL/GenBank/DDBJ databases">
        <authorList>
            <person name="Quirk P.G."/>
            <person name="Krulwich T.A."/>
        </authorList>
    </citation>
    <scope>NUCLEOTIDE SEQUENCE</scope>
</reference>
<evidence type="ECO:0000259" key="2">
    <source>
        <dbReference type="PROSITE" id="PS50977"/>
    </source>
</evidence>
<dbReference type="AlphaFoldDB" id="A0A380TEE1"/>
<proteinExistence type="predicted"/>
<evidence type="ECO:0000256" key="1">
    <source>
        <dbReference type="ARBA" id="ARBA00023125"/>
    </source>
</evidence>
<dbReference type="GO" id="GO:0000976">
    <property type="term" value="F:transcription cis-regulatory region binding"/>
    <property type="evidence" value="ECO:0007669"/>
    <property type="project" value="TreeGrafter"/>
</dbReference>
<sequence>MRPTNGPATRLSRDEWLARALDILATEGQAKLRVEAICAALGVTKGSFYWHFKDRDDFVRSLVLFWSDQFTQPVMTHVKQSASDAGERLKSLLHVVSDGGYARYDVSIRAWAAQDPQLAAVIVRDVDARRLAFVEEIFADLGFNNTESEMRARACIAYLSYESSCFVKRPEEDRSKMLDLFCGIITHR</sequence>
<accession>A0A380TEE1</accession>
<name>A0A380TEE1_9ZZZZ</name>
<dbReference type="InterPro" id="IPR050109">
    <property type="entry name" value="HTH-type_TetR-like_transc_reg"/>
</dbReference>
<protein>
    <submittedName>
        <fullName evidence="3">Bacterial regulatory proteins, tetR family</fullName>
    </submittedName>
</protein>
<dbReference type="InterPro" id="IPR001647">
    <property type="entry name" value="HTH_TetR"/>
</dbReference>